<reference evidence="2 3" key="1">
    <citation type="submission" date="2017-06" db="EMBL/GenBank/DDBJ databases">
        <title>Ant-infecting Ophiocordyceps genomes reveal a high diversity of potential behavioral manipulation genes and a possible major role for enterotoxins.</title>
        <authorList>
            <person name="De Bekker C."/>
            <person name="Evans H.C."/>
            <person name="Brachmann A."/>
            <person name="Hughes D.P."/>
        </authorList>
    </citation>
    <scope>NUCLEOTIDE SEQUENCE [LARGE SCALE GENOMIC DNA]</scope>
    <source>
        <strain evidence="2 3">Map64</strain>
    </source>
</reference>
<comment type="caution">
    <text evidence="2">The sequence shown here is derived from an EMBL/GenBank/DDBJ whole genome shotgun (WGS) entry which is preliminary data.</text>
</comment>
<feature type="region of interest" description="Disordered" evidence="1">
    <location>
        <begin position="15"/>
        <end position="257"/>
    </location>
</feature>
<feature type="compositionally biased region" description="Basic and acidic residues" evidence="1">
    <location>
        <begin position="240"/>
        <end position="249"/>
    </location>
</feature>
<proteinExistence type="predicted"/>
<protein>
    <submittedName>
        <fullName evidence="2">Uncharacterized protein</fullName>
    </submittedName>
</protein>
<evidence type="ECO:0000256" key="1">
    <source>
        <dbReference type="SAM" id="MobiDB-lite"/>
    </source>
</evidence>
<gene>
    <name evidence="2" type="ORF">CDD81_831</name>
</gene>
<dbReference type="Proteomes" id="UP000226192">
    <property type="component" value="Unassembled WGS sequence"/>
</dbReference>
<feature type="compositionally biased region" description="Basic and acidic residues" evidence="1">
    <location>
        <begin position="217"/>
        <end position="227"/>
    </location>
</feature>
<organism evidence="2 3">
    <name type="scientific">Ophiocordyceps australis</name>
    <dbReference type="NCBI Taxonomy" id="1399860"/>
    <lineage>
        <taxon>Eukaryota</taxon>
        <taxon>Fungi</taxon>
        <taxon>Dikarya</taxon>
        <taxon>Ascomycota</taxon>
        <taxon>Pezizomycotina</taxon>
        <taxon>Sordariomycetes</taxon>
        <taxon>Hypocreomycetidae</taxon>
        <taxon>Hypocreales</taxon>
        <taxon>Ophiocordycipitaceae</taxon>
        <taxon>Ophiocordyceps</taxon>
    </lineage>
</organism>
<keyword evidence="3" id="KW-1185">Reference proteome</keyword>
<evidence type="ECO:0000313" key="2">
    <source>
        <dbReference type="EMBL" id="PHH61063.1"/>
    </source>
</evidence>
<feature type="compositionally biased region" description="Polar residues" evidence="1">
    <location>
        <begin position="57"/>
        <end position="70"/>
    </location>
</feature>
<accession>A0A2C5Y081</accession>
<name>A0A2C5Y081_9HYPO</name>
<dbReference type="OrthoDB" id="5388207at2759"/>
<feature type="compositionally biased region" description="Basic and acidic residues" evidence="1">
    <location>
        <begin position="175"/>
        <end position="186"/>
    </location>
</feature>
<feature type="compositionally biased region" description="Basic and acidic residues" evidence="1">
    <location>
        <begin position="99"/>
        <end position="128"/>
    </location>
</feature>
<evidence type="ECO:0000313" key="3">
    <source>
        <dbReference type="Proteomes" id="UP000226192"/>
    </source>
</evidence>
<dbReference type="AlphaFoldDB" id="A0A2C5Y081"/>
<sequence length="257" mass="27534">MDIISNAANQTAKIVMGTGDEHREPISGATGNVSKGEPYDAGNMSLSDQNLIARDMPQTNQTQQSTPRTLSQDKDDRHDSLMAGHMARDKEANNNSRSNDNDTHVDDSKTMYTHGKDSVERGRETKEEVEPDGGPGVMGDGPRPLQTVAKEHGGDAGNIKADSKAAPSDNNEMAGKNETDAEEKSASSKGTGEQYVKTTGFAADGGNFDATQPGAGREADRLMEEKGMGSSTSHQEGEDDKDKPSLGERIKHKLHKH</sequence>
<dbReference type="STRING" id="1399860.A0A2C5Y081"/>
<feature type="compositionally biased region" description="Basic and acidic residues" evidence="1">
    <location>
        <begin position="71"/>
        <end position="92"/>
    </location>
</feature>
<dbReference type="EMBL" id="NJET01000118">
    <property type="protein sequence ID" value="PHH61063.1"/>
    <property type="molecule type" value="Genomic_DNA"/>
</dbReference>